<feature type="zinc finger region" description="C3H1-type" evidence="1">
    <location>
        <begin position="116"/>
        <end position="143"/>
    </location>
</feature>
<protein>
    <recommendedName>
        <fullName evidence="2">C3H1-type domain-containing protein</fullName>
    </recommendedName>
</protein>
<sequence length="157" mass="17670">MHSTSIDEERKGHVGETSISLGIVDAKKKIQSSADWAAAWEVACEAVSFVFPHRTRELREYGTYIKRELAAKQVASHRDIFRDLHEFSNLYSAFLLPSGIENFGSERKIGSKASNQSRTEICNKFNSQEGCSYPSCRRKHICKSVFDPSFLGITFGT</sequence>
<comment type="caution">
    <text evidence="3">The sequence shown here is derived from an EMBL/GenBank/DDBJ whole genome shotgun (WGS) entry which is preliminary data.</text>
</comment>
<dbReference type="GO" id="GO:0008270">
    <property type="term" value="F:zinc ion binding"/>
    <property type="evidence" value="ECO:0007669"/>
    <property type="project" value="UniProtKB-KW"/>
</dbReference>
<evidence type="ECO:0000313" key="4">
    <source>
        <dbReference type="Proteomes" id="UP000807306"/>
    </source>
</evidence>
<evidence type="ECO:0000256" key="1">
    <source>
        <dbReference type="PROSITE-ProRule" id="PRU00723"/>
    </source>
</evidence>
<keyword evidence="1" id="KW-0862">Zinc</keyword>
<evidence type="ECO:0000313" key="3">
    <source>
        <dbReference type="EMBL" id="KAF9534107.1"/>
    </source>
</evidence>
<dbReference type="InterPro" id="IPR000571">
    <property type="entry name" value="Znf_CCCH"/>
</dbReference>
<dbReference type="PROSITE" id="PS50103">
    <property type="entry name" value="ZF_C3H1"/>
    <property type="match status" value="1"/>
</dbReference>
<keyword evidence="1" id="KW-0479">Metal-binding</keyword>
<gene>
    <name evidence="3" type="ORF">CPB83DRAFT_843686</name>
</gene>
<reference evidence="3" key="1">
    <citation type="submission" date="2020-11" db="EMBL/GenBank/DDBJ databases">
        <authorList>
            <consortium name="DOE Joint Genome Institute"/>
            <person name="Ahrendt S."/>
            <person name="Riley R."/>
            <person name="Andreopoulos W."/>
            <person name="Labutti K."/>
            <person name="Pangilinan J."/>
            <person name="Ruiz-Duenas F.J."/>
            <person name="Barrasa J.M."/>
            <person name="Sanchez-Garcia M."/>
            <person name="Camarero S."/>
            <person name="Miyauchi S."/>
            <person name="Serrano A."/>
            <person name="Linde D."/>
            <person name="Babiker R."/>
            <person name="Drula E."/>
            <person name="Ayuso-Fernandez I."/>
            <person name="Pacheco R."/>
            <person name="Padilla G."/>
            <person name="Ferreira P."/>
            <person name="Barriuso J."/>
            <person name="Kellner H."/>
            <person name="Castanera R."/>
            <person name="Alfaro M."/>
            <person name="Ramirez L."/>
            <person name="Pisabarro A.G."/>
            <person name="Kuo A."/>
            <person name="Tritt A."/>
            <person name="Lipzen A."/>
            <person name="He G."/>
            <person name="Yan M."/>
            <person name="Ng V."/>
            <person name="Cullen D."/>
            <person name="Martin F."/>
            <person name="Rosso M.-N."/>
            <person name="Henrissat B."/>
            <person name="Hibbett D."/>
            <person name="Martinez A.T."/>
            <person name="Grigoriev I.V."/>
        </authorList>
    </citation>
    <scope>NUCLEOTIDE SEQUENCE</scope>
    <source>
        <strain evidence="3">CBS 506.95</strain>
    </source>
</reference>
<organism evidence="3 4">
    <name type="scientific">Crepidotus variabilis</name>
    <dbReference type="NCBI Taxonomy" id="179855"/>
    <lineage>
        <taxon>Eukaryota</taxon>
        <taxon>Fungi</taxon>
        <taxon>Dikarya</taxon>
        <taxon>Basidiomycota</taxon>
        <taxon>Agaricomycotina</taxon>
        <taxon>Agaricomycetes</taxon>
        <taxon>Agaricomycetidae</taxon>
        <taxon>Agaricales</taxon>
        <taxon>Agaricineae</taxon>
        <taxon>Crepidotaceae</taxon>
        <taxon>Crepidotus</taxon>
    </lineage>
</organism>
<keyword evidence="4" id="KW-1185">Reference proteome</keyword>
<evidence type="ECO:0000259" key="2">
    <source>
        <dbReference type="PROSITE" id="PS50103"/>
    </source>
</evidence>
<dbReference type="Proteomes" id="UP000807306">
    <property type="component" value="Unassembled WGS sequence"/>
</dbReference>
<keyword evidence="1" id="KW-0863">Zinc-finger</keyword>
<proteinExistence type="predicted"/>
<dbReference type="EMBL" id="MU157826">
    <property type="protein sequence ID" value="KAF9534107.1"/>
    <property type="molecule type" value="Genomic_DNA"/>
</dbReference>
<accession>A0A9P6JUC9</accession>
<dbReference type="OrthoDB" id="2355984at2759"/>
<feature type="domain" description="C3H1-type" evidence="2">
    <location>
        <begin position="116"/>
        <end position="143"/>
    </location>
</feature>
<name>A0A9P6JUC9_9AGAR</name>
<dbReference type="AlphaFoldDB" id="A0A9P6JUC9"/>